<feature type="signal peptide" evidence="2">
    <location>
        <begin position="1"/>
        <end position="25"/>
    </location>
</feature>
<dbReference type="Gene3D" id="3.10.560.10">
    <property type="entry name" value="Outer membrane lipoprotein wza domain like"/>
    <property type="match status" value="1"/>
</dbReference>
<dbReference type="PANTHER" id="PTHR33619:SF3">
    <property type="entry name" value="POLYSACCHARIDE EXPORT PROTEIN GFCE-RELATED"/>
    <property type="match status" value="1"/>
</dbReference>
<protein>
    <submittedName>
        <fullName evidence="5">Polysaccharide export protein</fullName>
    </submittedName>
</protein>
<dbReference type="Proteomes" id="UP000321248">
    <property type="component" value="Unassembled WGS sequence"/>
</dbReference>
<evidence type="ECO:0000256" key="2">
    <source>
        <dbReference type="SAM" id="SignalP"/>
    </source>
</evidence>
<gene>
    <name evidence="5" type="ORF">FU658_00270</name>
</gene>
<evidence type="ECO:0000256" key="1">
    <source>
        <dbReference type="ARBA" id="ARBA00022729"/>
    </source>
</evidence>
<feature type="domain" description="Polysaccharide export protein N-terminal" evidence="3">
    <location>
        <begin position="61"/>
        <end position="133"/>
    </location>
</feature>
<accession>A0A5C8KWM5</accession>
<dbReference type="AlphaFoldDB" id="A0A5C8KWM5"/>
<sequence length="236" mass="25321">MMFNGSKTRTWLVALCVLVMLTACAGSNTRPIADGTARAVMGSQELPAPDTTVDGRYVGKSDYRVGALDLLEISVFGIEEFSRTVRVNSSGQVTLPLIGAIEAGGKTVQELETDISERLKDGYLQNPQVTVFVAEFTSQRITVEGAVNQPGIYPITGDTSLLQAIALAKGLDRVANRSGIIVFRTIGGQRMAAVFDLRQIRAGDAPDPQVYGDDIIVVDESGARSAWREIIQSPDS</sequence>
<dbReference type="OrthoDB" id="9808421at2"/>
<dbReference type="InterPro" id="IPR049712">
    <property type="entry name" value="Poly_export"/>
</dbReference>
<evidence type="ECO:0000313" key="6">
    <source>
        <dbReference type="Proteomes" id="UP000321248"/>
    </source>
</evidence>
<organism evidence="5 6">
    <name type="scientific">Alkalisalibacterium limincola</name>
    <dbReference type="NCBI Taxonomy" id="2699169"/>
    <lineage>
        <taxon>Bacteria</taxon>
        <taxon>Pseudomonadati</taxon>
        <taxon>Pseudomonadota</taxon>
        <taxon>Gammaproteobacteria</taxon>
        <taxon>Lysobacterales</taxon>
        <taxon>Lysobacteraceae</taxon>
        <taxon>Alkalisalibacterium</taxon>
    </lineage>
</organism>
<dbReference type="GO" id="GO:0015159">
    <property type="term" value="F:polysaccharide transmembrane transporter activity"/>
    <property type="evidence" value="ECO:0007669"/>
    <property type="project" value="InterPro"/>
</dbReference>
<proteinExistence type="predicted"/>
<dbReference type="PROSITE" id="PS51257">
    <property type="entry name" value="PROKAR_LIPOPROTEIN"/>
    <property type="match status" value="1"/>
</dbReference>
<dbReference type="EMBL" id="VRTS01000001">
    <property type="protein sequence ID" value="TXK65610.1"/>
    <property type="molecule type" value="Genomic_DNA"/>
</dbReference>
<dbReference type="InterPro" id="IPR003715">
    <property type="entry name" value="Poly_export_N"/>
</dbReference>
<reference evidence="5 6" key="1">
    <citation type="submission" date="2019-08" db="EMBL/GenBank/DDBJ databases">
        <authorList>
            <person name="Karlyshev A.V."/>
        </authorList>
    </citation>
    <scope>NUCLEOTIDE SEQUENCE [LARGE SCALE GENOMIC DNA]</scope>
    <source>
        <strain evidence="5 6">Alg18-2.2</strain>
    </source>
</reference>
<comment type="caution">
    <text evidence="5">The sequence shown here is derived from an EMBL/GenBank/DDBJ whole genome shotgun (WGS) entry which is preliminary data.</text>
</comment>
<keyword evidence="6" id="KW-1185">Reference proteome</keyword>
<name>A0A5C8KWM5_9GAMM</name>
<feature type="domain" description="Soluble ligand binding" evidence="4">
    <location>
        <begin position="141"/>
        <end position="191"/>
    </location>
</feature>
<evidence type="ECO:0000313" key="5">
    <source>
        <dbReference type="EMBL" id="TXK65610.1"/>
    </source>
</evidence>
<dbReference type="InterPro" id="IPR019554">
    <property type="entry name" value="Soluble_ligand-bd"/>
</dbReference>
<evidence type="ECO:0000259" key="3">
    <source>
        <dbReference type="Pfam" id="PF02563"/>
    </source>
</evidence>
<dbReference type="Pfam" id="PF10531">
    <property type="entry name" value="SLBB"/>
    <property type="match status" value="1"/>
</dbReference>
<dbReference type="Pfam" id="PF02563">
    <property type="entry name" value="Poly_export"/>
    <property type="match status" value="1"/>
</dbReference>
<dbReference type="PANTHER" id="PTHR33619">
    <property type="entry name" value="POLYSACCHARIDE EXPORT PROTEIN GFCE-RELATED"/>
    <property type="match status" value="1"/>
</dbReference>
<feature type="chain" id="PRO_5022859369" evidence="2">
    <location>
        <begin position="26"/>
        <end position="236"/>
    </location>
</feature>
<dbReference type="Gene3D" id="3.30.1950.10">
    <property type="entry name" value="wza like domain"/>
    <property type="match status" value="1"/>
</dbReference>
<evidence type="ECO:0000259" key="4">
    <source>
        <dbReference type="Pfam" id="PF10531"/>
    </source>
</evidence>
<keyword evidence="1 2" id="KW-0732">Signal</keyword>